<dbReference type="SUPFAM" id="SSF57625">
    <property type="entry name" value="Invertebrate chitin-binding proteins"/>
    <property type="match status" value="1"/>
</dbReference>
<dbReference type="SMART" id="SM00494">
    <property type="entry name" value="ChtBD2"/>
    <property type="match status" value="1"/>
</dbReference>
<dbReference type="Pfam" id="PF01607">
    <property type="entry name" value="CBM_14"/>
    <property type="match status" value="1"/>
</dbReference>
<feature type="signal peptide" evidence="2">
    <location>
        <begin position="1"/>
        <end position="21"/>
    </location>
</feature>
<protein>
    <recommendedName>
        <fullName evidence="3">Chitin-binding type-2 domain-containing protein</fullName>
    </recommendedName>
</protein>
<evidence type="ECO:0000259" key="3">
    <source>
        <dbReference type="PROSITE" id="PS50940"/>
    </source>
</evidence>
<keyword evidence="5" id="KW-1185">Reference proteome</keyword>
<sequence length="342" mass="39253">MRRATFVLMLITAVLIPLSFCGKMSSRRRPHPSRRKPSSMEVSDSNLIQESVPSYETYEYLSKYYSFSCAPLRKTGYYGDPLYDCRIFHVCHLSGQATFFCPALTKFNNYLQICDWEQKIDKNCEPYPMTEEPEHDRFLNYHPIDHYPLSPVPLTVKYVPAPQYVSVTSEEQHYRNKYKEVQEYYGPFKNRAPRNPKASLMLLPQPLFNYVNGNPRYNGKEFYQEDEKSKASQEVTPSPTARTATEEDKAAESKQSKYGNQQTVIQIPPANNLQLLQTSSSGHRGLTEGKSVAAVAAAERWKSRPTEVDSNLMKLKTAEVGFEDGSIIELWIPTKVKRISTR</sequence>
<evidence type="ECO:0000256" key="1">
    <source>
        <dbReference type="SAM" id="MobiDB-lite"/>
    </source>
</evidence>
<proteinExistence type="predicted"/>
<keyword evidence="2" id="KW-0732">Signal</keyword>
<feature type="compositionally biased region" description="Basic and acidic residues" evidence="1">
    <location>
        <begin position="244"/>
        <end position="255"/>
    </location>
</feature>
<gene>
    <name evidence="4" type="primary">RvY_01436</name>
    <name evidence="4" type="synonym">RvY_01436.1</name>
    <name evidence="4" type="ORF">RvY_01436-1</name>
</gene>
<feature type="chain" id="PRO_5008897382" description="Chitin-binding type-2 domain-containing protein" evidence="2">
    <location>
        <begin position="22"/>
        <end position="342"/>
    </location>
</feature>
<comment type="caution">
    <text evidence="4">The sequence shown here is derived from an EMBL/GenBank/DDBJ whole genome shotgun (WGS) entry which is preliminary data.</text>
</comment>
<organism evidence="4 5">
    <name type="scientific">Ramazzottius varieornatus</name>
    <name type="common">Water bear</name>
    <name type="synonym">Tardigrade</name>
    <dbReference type="NCBI Taxonomy" id="947166"/>
    <lineage>
        <taxon>Eukaryota</taxon>
        <taxon>Metazoa</taxon>
        <taxon>Ecdysozoa</taxon>
        <taxon>Tardigrada</taxon>
        <taxon>Eutardigrada</taxon>
        <taxon>Parachela</taxon>
        <taxon>Hypsibioidea</taxon>
        <taxon>Ramazzottiidae</taxon>
        <taxon>Ramazzottius</taxon>
    </lineage>
</organism>
<feature type="domain" description="Chitin-binding type-2" evidence="3">
    <location>
        <begin position="66"/>
        <end position="126"/>
    </location>
</feature>
<feature type="compositionally biased region" description="Basic and acidic residues" evidence="1">
    <location>
        <begin position="219"/>
        <end position="231"/>
    </location>
</feature>
<dbReference type="GO" id="GO:0005576">
    <property type="term" value="C:extracellular region"/>
    <property type="evidence" value="ECO:0007669"/>
    <property type="project" value="InterPro"/>
</dbReference>
<reference evidence="4 5" key="1">
    <citation type="journal article" date="2016" name="Nat. Commun.">
        <title>Extremotolerant tardigrade genome and improved radiotolerance of human cultured cells by tardigrade-unique protein.</title>
        <authorList>
            <person name="Hashimoto T."/>
            <person name="Horikawa D.D."/>
            <person name="Saito Y."/>
            <person name="Kuwahara H."/>
            <person name="Kozuka-Hata H."/>
            <person name="Shin-I T."/>
            <person name="Minakuchi Y."/>
            <person name="Ohishi K."/>
            <person name="Motoyama A."/>
            <person name="Aizu T."/>
            <person name="Enomoto A."/>
            <person name="Kondo K."/>
            <person name="Tanaka S."/>
            <person name="Hara Y."/>
            <person name="Koshikawa S."/>
            <person name="Sagara H."/>
            <person name="Miura T."/>
            <person name="Yokobori S."/>
            <person name="Miyagawa K."/>
            <person name="Suzuki Y."/>
            <person name="Kubo T."/>
            <person name="Oyama M."/>
            <person name="Kohara Y."/>
            <person name="Fujiyama A."/>
            <person name="Arakawa K."/>
            <person name="Katayama T."/>
            <person name="Toyoda A."/>
            <person name="Kunieda T."/>
        </authorList>
    </citation>
    <scope>NUCLEOTIDE SEQUENCE [LARGE SCALE GENOMIC DNA]</scope>
    <source>
        <strain evidence="4 5">YOKOZUNA-1</strain>
    </source>
</reference>
<dbReference type="Gene3D" id="2.170.140.10">
    <property type="entry name" value="Chitin binding domain"/>
    <property type="match status" value="1"/>
</dbReference>
<dbReference type="GO" id="GO:0008061">
    <property type="term" value="F:chitin binding"/>
    <property type="evidence" value="ECO:0007669"/>
    <property type="project" value="InterPro"/>
</dbReference>
<feature type="compositionally biased region" description="Polar residues" evidence="1">
    <location>
        <begin position="232"/>
        <end position="243"/>
    </location>
</feature>
<dbReference type="Proteomes" id="UP000186922">
    <property type="component" value="Unassembled WGS sequence"/>
</dbReference>
<name>A0A1D1UMD5_RAMVA</name>
<feature type="compositionally biased region" description="Basic residues" evidence="1">
    <location>
        <begin position="25"/>
        <end position="37"/>
    </location>
</feature>
<feature type="region of interest" description="Disordered" evidence="1">
    <location>
        <begin position="219"/>
        <end position="259"/>
    </location>
</feature>
<evidence type="ECO:0000256" key="2">
    <source>
        <dbReference type="SAM" id="SignalP"/>
    </source>
</evidence>
<evidence type="ECO:0000313" key="4">
    <source>
        <dbReference type="EMBL" id="GAU88802.1"/>
    </source>
</evidence>
<dbReference type="InterPro" id="IPR002557">
    <property type="entry name" value="Chitin-bd_dom"/>
</dbReference>
<dbReference type="AlphaFoldDB" id="A0A1D1UMD5"/>
<dbReference type="OrthoDB" id="10065127at2759"/>
<dbReference type="InterPro" id="IPR036508">
    <property type="entry name" value="Chitin-bd_dom_sf"/>
</dbReference>
<dbReference type="EMBL" id="BDGG01000001">
    <property type="protein sequence ID" value="GAU88802.1"/>
    <property type="molecule type" value="Genomic_DNA"/>
</dbReference>
<feature type="region of interest" description="Disordered" evidence="1">
    <location>
        <begin position="24"/>
        <end position="44"/>
    </location>
</feature>
<evidence type="ECO:0000313" key="5">
    <source>
        <dbReference type="Proteomes" id="UP000186922"/>
    </source>
</evidence>
<dbReference type="PROSITE" id="PS50940">
    <property type="entry name" value="CHIT_BIND_II"/>
    <property type="match status" value="1"/>
</dbReference>
<accession>A0A1D1UMD5</accession>